<dbReference type="AlphaFoldDB" id="A0A8H5BZQ7"/>
<dbReference type="SUPFAM" id="SSF81383">
    <property type="entry name" value="F-box domain"/>
    <property type="match status" value="1"/>
</dbReference>
<dbReference type="InterPro" id="IPR001810">
    <property type="entry name" value="F-box_dom"/>
</dbReference>
<feature type="compositionally biased region" description="Basic and acidic residues" evidence="1">
    <location>
        <begin position="36"/>
        <end position="53"/>
    </location>
</feature>
<evidence type="ECO:0000313" key="3">
    <source>
        <dbReference type="EMBL" id="KAF5332328.1"/>
    </source>
</evidence>
<feature type="region of interest" description="Disordered" evidence="1">
    <location>
        <begin position="1"/>
        <end position="53"/>
    </location>
</feature>
<name>A0A8H5BZQ7_9AGAR</name>
<evidence type="ECO:0000259" key="2">
    <source>
        <dbReference type="PROSITE" id="PS50181"/>
    </source>
</evidence>
<feature type="domain" description="F-box" evidence="2">
    <location>
        <begin position="96"/>
        <end position="145"/>
    </location>
</feature>
<dbReference type="EMBL" id="JAACJM010000312">
    <property type="protein sequence ID" value="KAF5332328.1"/>
    <property type="molecule type" value="Genomic_DNA"/>
</dbReference>
<dbReference type="InterPro" id="IPR036047">
    <property type="entry name" value="F-box-like_dom_sf"/>
</dbReference>
<keyword evidence="4" id="KW-1185">Reference proteome</keyword>
<comment type="caution">
    <text evidence="3">The sequence shown here is derived from an EMBL/GenBank/DDBJ whole genome shotgun (WGS) entry which is preliminary data.</text>
</comment>
<gene>
    <name evidence="3" type="ORF">D9758_016112</name>
</gene>
<feature type="compositionally biased region" description="Polar residues" evidence="1">
    <location>
        <begin position="16"/>
        <end position="32"/>
    </location>
</feature>
<dbReference type="PROSITE" id="PS50181">
    <property type="entry name" value="FBOX"/>
    <property type="match status" value="1"/>
</dbReference>
<reference evidence="3 4" key="1">
    <citation type="journal article" date="2020" name="ISME J.">
        <title>Uncovering the hidden diversity of litter-decomposition mechanisms in mushroom-forming fungi.</title>
        <authorList>
            <person name="Floudas D."/>
            <person name="Bentzer J."/>
            <person name="Ahren D."/>
            <person name="Johansson T."/>
            <person name="Persson P."/>
            <person name="Tunlid A."/>
        </authorList>
    </citation>
    <scope>NUCLEOTIDE SEQUENCE [LARGE SCALE GENOMIC DNA]</scope>
    <source>
        <strain evidence="3 4">CBS 291.85</strain>
    </source>
</reference>
<sequence>MTRSARLQHHPKAAGESNSTQLNEQSTTTAPRSSKRAQDDETARVGERSKEVFSDEAEYSVFGGKRKRGHGGNSQKKRTKIVAADEKFRGKLGPLQKLVTEVPLDVVFETFSHLEPLDILRLSRTSLVLRNLLTTRSSGHVWRNARLNVAYLPPPPPDLNEIQYAHLCFDMLCSVCGLDCDHVCWDVYLRFCKSCVDNVYVWFAAAHLLDFRSLIQCDVWQMWHVRQQINRIRESKDKRRQVLKDIRRQRKEDIEARLTTLGWGPEMKRLKDRGEDILDAKSVKQPVKLTERAWQMISPGFVKILQAERAARLTEKERCQVLTTSDTQLFKSPTQSTS</sequence>
<accession>A0A8H5BZQ7</accession>
<dbReference type="Proteomes" id="UP000559256">
    <property type="component" value="Unassembled WGS sequence"/>
</dbReference>
<protein>
    <recommendedName>
        <fullName evidence="2">F-box domain-containing protein</fullName>
    </recommendedName>
</protein>
<proteinExistence type="predicted"/>
<dbReference type="Pfam" id="PF00646">
    <property type="entry name" value="F-box"/>
    <property type="match status" value="1"/>
</dbReference>
<dbReference type="OrthoDB" id="2322499at2759"/>
<evidence type="ECO:0000313" key="4">
    <source>
        <dbReference type="Proteomes" id="UP000559256"/>
    </source>
</evidence>
<evidence type="ECO:0000256" key="1">
    <source>
        <dbReference type="SAM" id="MobiDB-lite"/>
    </source>
</evidence>
<feature type="compositionally biased region" description="Basic residues" evidence="1">
    <location>
        <begin position="1"/>
        <end position="12"/>
    </location>
</feature>
<organism evidence="3 4">
    <name type="scientific">Tetrapyrgos nigripes</name>
    <dbReference type="NCBI Taxonomy" id="182062"/>
    <lineage>
        <taxon>Eukaryota</taxon>
        <taxon>Fungi</taxon>
        <taxon>Dikarya</taxon>
        <taxon>Basidiomycota</taxon>
        <taxon>Agaricomycotina</taxon>
        <taxon>Agaricomycetes</taxon>
        <taxon>Agaricomycetidae</taxon>
        <taxon>Agaricales</taxon>
        <taxon>Marasmiineae</taxon>
        <taxon>Marasmiaceae</taxon>
        <taxon>Tetrapyrgos</taxon>
    </lineage>
</organism>